<dbReference type="InterPro" id="IPR000653">
    <property type="entry name" value="DegT/StrS_aminotransferase"/>
</dbReference>
<protein>
    <submittedName>
        <fullName evidence="4">Erythromycin biosynthesis sensory transduction protein eryC1</fullName>
    </submittedName>
</protein>
<keyword evidence="5" id="KW-1185">Reference proteome</keyword>
<evidence type="ECO:0000256" key="2">
    <source>
        <dbReference type="ARBA" id="ARBA00037999"/>
    </source>
</evidence>
<dbReference type="InterPro" id="IPR015424">
    <property type="entry name" value="PyrdxlP-dep_Trfase"/>
</dbReference>
<dbReference type="InterPro" id="IPR015421">
    <property type="entry name" value="PyrdxlP-dep_Trfase_major"/>
</dbReference>
<dbReference type="Pfam" id="PF01041">
    <property type="entry name" value="DegT_DnrJ_EryC1"/>
    <property type="match status" value="1"/>
</dbReference>
<name>A0ABR5Y8E4_9PROT</name>
<organism evidence="4 5">
    <name type="scientific">Thalassospira xiamenensis</name>
    <dbReference type="NCBI Taxonomy" id="220697"/>
    <lineage>
        <taxon>Bacteria</taxon>
        <taxon>Pseudomonadati</taxon>
        <taxon>Pseudomonadota</taxon>
        <taxon>Alphaproteobacteria</taxon>
        <taxon>Rhodospirillales</taxon>
        <taxon>Thalassospiraceae</taxon>
        <taxon>Thalassospira</taxon>
    </lineage>
</organism>
<sequence>MTVAFLDPRASYLEIKEELDQAYQTVMDSGIYILGEFVENFERDFATYCEARFCVGVASGLDALVLSLKALDIGPGDEVIVPSHTFIATWLAVSAVGAVPVAVEPDQRTFNLSAEQLGSALTPRTRAVIAVHLYGLPADIVGIQQFCKRNSIFLIEDAAQAHGATYNNKKIGSHGDAVCWSFYPGKNLGAFGDGGAITTNSKKIEHKLKLIRNYGSAVKYQNQLKGMNSRLDPLQAAMLQVKLKYLDTWNARRKDIANVYFDKLRDTELVLPTSPANCGHAWHLFVIRHPKRDRLQKALAANQIGTLIHYPIPPYRQEAYSELRIAATSYPIANQMAQEVLSLPMGPHMSKTDANIVADHVLDFLG</sequence>
<dbReference type="Proteomes" id="UP000076167">
    <property type="component" value="Unassembled WGS sequence"/>
</dbReference>
<evidence type="ECO:0000256" key="3">
    <source>
        <dbReference type="RuleBase" id="RU004508"/>
    </source>
</evidence>
<gene>
    <name evidence="4" type="ORF">AUP40_08895</name>
</gene>
<comment type="similarity">
    <text evidence="2 3">Belongs to the DegT/DnrJ/EryC1 family.</text>
</comment>
<keyword evidence="1 3" id="KW-0663">Pyridoxal phosphate</keyword>
<dbReference type="Gene3D" id="3.40.640.10">
    <property type="entry name" value="Type I PLP-dependent aspartate aminotransferase-like (Major domain)"/>
    <property type="match status" value="1"/>
</dbReference>
<proteinExistence type="inferred from homology"/>
<dbReference type="InterPro" id="IPR015422">
    <property type="entry name" value="PyrdxlP-dep_Trfase_small"/>
</dbReference>
<evidence type="ECO:0000256" key="1">
    <source>
        <dbReference type="ARBA" id="ARBA00022898"/>
    </source>
</evidence>
<dbReference type="EMBL" id="LPXL01000003">
    <property type="protein sequence ID" value="KZD06986.1"/>
    <property type="molecule type" value="Genomic_DNA"/>
</dbReference>
<dbReference type="Gene3D" id="3.90.1150.10">
    <property type="entry name" value="Aspartate Aminotransferase, domain 1"/>
    <property type="match status" value="1"/>
</dbReference>
<reference evidence="4 5" key="1">
    <citation type="submission" date="2015-12" db="EMBL/GenBank/DDBJ databases">
        <title>Genome sequence of Thalassospira xiamenensis MCCC 1A03005.</title>
        <authorList>
            <person name="Lu L."/>
            <person name="Lai Q."/>
            <person name="Shao Z."/>
            <person name="Qian P."/>
        </authorList>
    </citation>
    <scope>NUCLEOTIDE SEQUENCE [LARGE SCALE GENOMIC DNA]</scope>
    <source>
        <strain evidence="4 5">MCCC 1A03005</strain>
    </source>
</reference>
<dbReference type="PANTHER" id="PTHR30244:SF36">
    <property type="entry name" value="3-OXO-GLUCOSE-6-PHOSPHATE:GLUTAMATE AMINOTRANSFERASE"/>
    <property type="match status" value="1"/>
</dbReference>
<dbReference type="SUPFAM" id="SSF53383">
    <property type="entry name" value="PLP-dependent transferases"/>
    <property type="match status" value="1"/>
</dbReference>
<dbReference type="PANTHER" id="PTHR30244">
    <property type="entry name" value="TRANSAMINASE"/>
    <property type="match status" value="1"/>
</dbReference>
<evidence type="ECO:0000313" key="4">
    <source>
        <dbReference type="EMBL" id="KZD06986.1"/>
    </source>
</evidence>
<evidence type="ECO:0000313" key="5">
    <source>
        <dbReference type="Proteomes" id="UP000076167"/>
    </source>
</evidence>
<dbReference type="PIRSF" id="PIRSF000390">
    <property type="entry name" value="PLP_StrS"/>
    <property type="match status" value="1"/>
</dbReference>
<accession>A0ABR5Y8E4</accession>
<dbReference type="CDD" id="cd00616">
    <property type="entry name" value="AHBA_syn"/>
    <property type="match status" value="1"/>
</dbReference>
<dbReference type="RefSeq" id="WP_063093393.1">
    <property type="nucleotide sequence ID" value="NZ_DFMA01000002.1"/>
</dbReference>
<comment type="caution">
    <text evidence="4">The sequence shown here is derived from an EMBL/GenBank/DDBJ whole genome shotgun (WGS) entry which is preliminary data.</text>
</comment>